<name>A0A1I5E4B7_9PSEU</name>
<dbReference type="InterPro" id="IPR006764">
    <property type="entry name" value="SAM_dep_MeTrfase_SAV2177_type"/>
</dbReference>
<reference evidence="1 2" key="1">
    <citation type="submission" date="2016-10" db="EMBL/GenBank/DDBJ databases">
        <authorList>
            <person name="de Groot N.N."/>
        </authorList>
    </citation>
    <scope>NUCLEOTIDE SEQUENCE [LARGE SCALE GENOMIC DNA]</scope>
    <source>
        <strain evidence="1 2">DSM 44637</strain>
    </source>
</reference>
<keyword evidence="1" id="KW-0808">Transferase</keyword>
<dbReference type="STRING" id="112413.SAMN05421854_101491"/>
<proteinExistence type="predicted"/>
<dbReference type="EMBL" id="FOWC01000001">
    <property type="protein sequence ID" value="SFO06355.1"/>
    <property type="molecule type" value="Genomic_DNA"/>
</dbReference>
<organism evidence="1 2">
    <name type="scientific">Amycolatopsis rubida</name>
    <dbReference type="NCBI Taxonomy" id="112413"/>
    <lineage>
        <taxon>Bacteria</taxon>
        <taxon>Bacillati</taxon>
        <taxon>Actinomycetota</taxon>
        <taxon>Actinomycetes</taxon>
        <taxon>Pseudonocardiales</taxon>
        <taxon>Pseudonocardiaceae</taxon>
        <taxon>Amycolatopsis</taxon>
    </lineage>
</organism>
<dbReference type="InterPro" id="IPR029063">
    <property type="entry name" value="SAM-dependent_MTases_sf"/>
</dbReference>
<gene>
    <name evidence="1" type="ORF">SAMN05421854_101491</name>
</gene>
<dbReference type="GO" id="GO:0008168">
    <property type="term" value="F:methyltransferase activity"/>
    <property type="evidence" value="ECO:0007669"/>
    <property type="project" value="UniProtKB-KW"/>
</dbReference>
<dbReference type="PIRSF" id="PIRSF017393">
    <property type="entry name" value="MTase_SAV2177"/>
    <property type="match status" value="1"/>
</dbReference>
<dbReference type="Proteomes" id="UP000199137">
    <property type="component" value="Unassembled WGS sequence"/>
</dbReference>
<evidence type="ECO:0000313" key="2">
    <source>
        <dbReference type="Proteomes" id="UP000199137"/>
    </source>
</evidence>
<dbReference type="SUPFAM" id="SSF53335">
    <property type="entry name" value="S-adenosyl-L-methionine-dependent methyltransferases"/>
    <property type="match status" value="1"/>
</dbReference>
<dbReference type="AlphaFoldDB" id="A0A1I5E4B7"/>
<dbReference type="GO" id="GO:0032259">
    <property type="term" value="P:methylation"/>
    <property type="evidence" value="ECO:0007669"/>
    <property type="project" value="UniProtKB-KW"/>
</dbReference>
<protein>
    <submittedName>
        <fullName evidence="1">O-Methyltransferase involved in polyketide biosynthesis</fullName>
    </submittedName>
</protein>
<dbReference type="Pfam" id="PF04672">
    <property type="entry name" value="Methyltransf_19"/>
    <property type="match status" value="1"/>
</dbReference>
<keyword evidence="1" id="KW-0489">Methyltransferase</keyword>
<dbReference type="OrthoDB" id="3514105at2"/>
<dbReference type="Gene3D" id="3.40.50.150">
    <property type="entry name" value="Vaccinia Virus protein VP39"/>
    <property type="match status" value="1"/>
</dbReference>
<dbReference type="RefSeq" id="WP_093572068.1">
    <property type="nucleotide sequence ID" value="NZ_FOWC01000001.1"/>
</dbReference>
<evidence type="ECO:0000313" key="1">
    <source>
        <dbReference type="EMBL" id="SFO06355.1"/>
    </source>
</evidence>
<sequence>MSEDKSDPIRPDGVDLNRPSVARVYDYYLGGTANWAVDRDFGDRVLSKFPLLRDIALSNRQLLNRVVRHLTKRGVRQFLDIGAGVPTAGNTHQVADETLIEAGATPDVRVVYVDNDPVAVAHANMLLNREGDASRQAVIEADLRNPDELWREAIDTQLLDPNEPVALLLIAVLHVHQPDADGNDIGPESVARFRDLLPRGSYLAISHITDEAVPEALSAKLAELKRMYDESSSSNAIWRTREQIAALLGDFEVINPGWTWTPDWHPEEGGPTTQPVAFHASNEAVVWTGVGLKP</sequence>
<accession>A0A1I5E4B7</accession>